<proteinExistence type="predicted"/>
<reference evidence="1 3" key="1">
    <citation type="submission" date="2020-12" db="EMBL/GenBank/DDBJ databases">
        <title>FDA dAtabase for Regulatory Grade micrObial Sequences (FDA-ARGOS): Supporting development and validation of Infectious Disease Dx tests.</title>
        <authorList>
            <person name="Sproer C."/>
            <person name="Gronow S."/>
            <person name="Severitt S."/>
            <person name="Schroder I."/>
            <person name="Tallon L."/>
            <person name="Sadzewicz L."/>
            <person name="Zhao X."/>
            <person name="Boylan J."/>
            <person name="Ott S."/>
            <person name="Bowen H."/>
            <person name="Vavikolanu K."/>
            <person name="Mehta A."/>
            <person name="Aluvathingal J."/>
            <person name="Nadendla S."/>
            <person name="Lowell S."/>
            <person name="Myers T."/>
            <person name="Yan Y."/>
            <person name="Sichtig H."/>
        </authorList>
    </citation>
    <scope>NUCLEOTIDE SEQUENCE [LARGE SCALE GENOMIC DNA]</scope>
    <source>
        <strain evidence="1 3">FDAARGOS_1053</strain>
        <strain evidence="2">FDAARGOS_1191</strain>
    </source>
</reference>
<name>A0A7T4JV51_9CORY</name>
<protein>
    <submittedName>
        <fullName evidence="1">Histidine phosphatase family protein</fullName>
    </submittedName>
</protein>
<evidence type="ECO:0000313" key="1">
    <source>
        <dbReference type="EMBL" id="QQB46517.1"/>
    </source>
</evidence>
<dbReference type="GO" id="GO:0016791">
    <property type="term" value="F:phosphatase activity"/>
    <property type="evidence" value="ECO:0007669"/>
    <property type="project" value="TreeGrafter"/>
</dbReference>
<accession>A0A7T4JV51</accession>
<dbReference type="Gene3D" id="3.40.50.1240">
    <property type="entry name" value="Phosphoglycerate mutase-like"/>
    <property type="match status" value="1"/>
</dbReference>
<dbReference type="EMBL" id="CP066007">
    <property type="protein sequence ID" value="QQB46517.1"/>
    <property type="molecule type" value="Genomic_DNA"/>
</dbReference>
<dbReference type="PANTHER" id="PTHR48100">
    <property type="entry name" value="BROAD-SPECIFICITY PHOSPHATASE YOR283W-RELATED"/>
    <property type="match status" value="1"/>
</dbReference>
<dbReference type="SUPFAM" id="SSF53254">
    <property type="entry name" value="Phosphoglycerate mutase-like"/>
    <property type="match status" value="1"/>
</dbReference>
<evidence type="ECO:0000313" key="3">
    <source>
        <dbReference type="Proteomes" id="UP000596145"/>
    </source>
</evidence>
<organism evidence="1 3">
    <name type="scientific">Corynebacterium glucuronolyticum</name>
    <dbReference type="NCBI Taxonomy" id="39791"/>
    <lineage>
        <taxon>Bacteria</taxon>
        <taxon>Bacillati</taxon>
        <taxon>Actinomycetota</taxon>
        <taxon>Actinomycetes</taxon>
        <taxon>Mycobacteriales</taxon>
        <taxon>Corynebacteriaceae</taxon>
        <taxon>Corynebacterium</taxon>
    </lineage>
</organism>
<dbReference type="OrthoDB" id="3215466at2"/>
<dbReference type="Proteomes" id="UP000617681">
    <property type="component" value="Chromosome"/>
</dbReference>
<dbReference type="GO" id="GO:0005737">
    <property type="term" value="C:cytoplasm"/>
    <property type="evidence" value="ECO:0007669"/>
    <property type="project" value="TreeGrafter"/>
</dbReference>
<dbReference type="EMBL" id="CP069534">
    <property type="protein sequence ID" value="QRP71015.1"/>
    <property type="molecule type" value="Genomic_DNA"/>
</dbReference>
<evidence type="ECO:0000313" key="2">
    <source>
        <dbReference type="EMBL" id="QRP71015.1"/>
    </source>
</evidence>
<dbReference type="InterPro" id="IPR013078">
    <property type="entry name" value="His_Pase_superF_clade-1"/>
</dbReference>
<dbReference type="InterPro" id="IPR050275">
    <property type="entry name" value="PGM_Phosphatase"/>
</dbReference>
<sequence>MSSIVHLVRHGKVYNPGRILYGRLPGYHLSDRGRAMASATADSFAGHDVTLLAHSPLTRAEETAQPIAQVTGQDPEAWEDIIEAGNRFEGLRVNAWNSQLWNPVRWPLLKDPSIPSWGEPYEQIATRMLSAAKKAAEIAEGHEAILVSHELPIVMVQRSVAGLPLPHNPARRKCALASVTSLHYCDGEILDIYYSEPAQEI</sequence>
<dbReference type="RefSeq" id="WP_005390640.1">
    <property type="nucleotide sequence ID" value="NZ_CP066007.1"/>
</dbReference>
<dbReference type="CDD" id="cd07067">
    <property type="entry name" value="HP_PGM_like"/>
    <property type="match status" value="1"/>
</dbReference>
<dbReference type="SMART" id="SM00855">
    <property type="entry name" value="PGAM"/>
    <property type="match status" value="1"/>
</dbReference>
<dbReference type="Pfam" id="PF00300">
    <property type="entry name" value="His_Phos_1"/>
    <property type="match status" value="1"/>
</dbReference>
<dbReference type="InterPro" id="IPR029033">
    <property type="entry name" value="His_PPase_superfam"/>
</dbReference>
<dbReference type="Proteomes" id="UP000596145">
    <property type="component" value="Chromosome"/>
</dbReference>
<dbReference type="PANTHER" id="PTHR48100:SF51">
    <property type="entry name" value="PHOSPHOGLYCERATE MUTASE"/>
    <property type="match status" value="1"/>
</dbReference>
<gene>
    <name evidence="1" type="ORF">I6I10_00725</name>
    <name evidence="2" type="ORF">I6J21_02320</name>
</gene>
<dbReference type="AlphaFoldDB" id="A0A7T4JV51"/>
<dbReference type="GeneID" id="92759172"/>